<evidence type="ECO:0000256" key="5">
    <source>
        <dbReference type="ARBA" id="ARBA00022567"/>
    </source>
</evidence>
<evidence type="ECO:0000256" key="4">
    <source>
        <dbReference type="ARBA" id="ARBA00022531"/>
    </source>
</evidence>
<comment type="caution">
    <text evidence="13">The sequence shown here is derived from an EMBL/GenBank/DDBJ whole genome shotgun (WGS) entry which is preliminary data.</text>
</comment>
<evidence type="ECO:0000256" key="8">
    <source>
        <dbReference type="ARBA" id="ARBA00022777"/>
    </source>
</evidence>
<evidence type="ECO:0000256" key="6">
    <source>
        <dbReference type="ARBA" id="ARBA00022679"/>
    </source>
</evidence>
<dbReference type="Gene3D" id="3.40.50.300">
    <property type="entry name" value="P-loop containing nucleotide triphosphate hydrolases"/>
    <property type="match status" value="1"/>
</dbReference>
<dbReference type="eggNOG" id="COG0572">
    <property type="taxonomic scope" value="Bacteria"/>
</dbReference>
<evidence type="ECO:0000256" key="9">
    <source>
        <dbReference type="ARBA" id="ARBA00022840"/>
    </source>
</evidence>
<comment type="catalytic activity">
    <reaction evidence="11">
        <text>D-ribulose 5-phosphate + ATP = D-ribulose 1,5-bisphosphate + ADP + H(+)</text>
        <dbReference type="Rhea" id="RHEA:19365"/>
        <dbReference type="ChEBI" id="CHEBI:15378"/>
        <dbReference type="ChEBI" id="CHEBI:30616"/>
        <dbReference type="ChEBI" id="CHEBI:57870"/>
        <dbReference type="ChEBI" id="CHEBI:58121"/>
        <dbReference type="ChEBI" id="CHEBI:456216"/>
        <dbReference type="EC" id="2.7.1.19"/>
    </reaction>
</comment>
<evidence type="ECO:0000313" key="13">
    <source>
        <dbReference type="EMBL" id="EFI34034.1"/>
    </source>
</evidence>
<dbReference type="InterPro" id="IPR006082">
    <property type="entry name" value="PRK"/>
</dbReference>
<dbReference type="SUPFAM" id="SSF52540">
    <property type="entry name" value="P-loop containing nucleoside triphosphate hydrolases"/>
    <property type="match status" value="1"/>
</dbReference>
<keyword evidence="4" id="KW-0602">Photosynthesis</keyword>
<accession>D6STL8</accession>
<dbReference type="GO" id="GO:0005524">
    <property type="term" value="F:ATP binding"/>
    <property type="evidence" value="ECO:0007669"/>
    <property type="project" value="UniProtKB-KW"/>
</dbReference>
<feature type="domain" description="Phosphoribulokinase/uridine kinase" evidence="12">
    <location>
        <begin position="8"/>
        <end position="183"/>
    </location>
</feature>
<dbReference type="GO" id="GO:0008974">
    <property type="term" value="F:phosphoribulokinase activity"/>
    <property type="evidence" value="ECO:0007669"/>
    <property type="project" value="UniProtKB-EC"/>
</dbReference>
<dbReference type="AlphaFoldDB" id="D6STL8"/>
<dbReference type="Proteomes" id="UP000005496">
    <property type="component" value="Unassembled WGS sequence"/>
</dbReference>
<organism evidence="13 14">
    <name type="scientific">Desulfonatronospira thiodismutans ASO3-1</name>
    <dbReference type="NCBI Taxonomy" id="555779"/>
    <lineage>
        <taxon>Bacteria</taxon>
        <taxon>Pseudomonadati</taxon>
        <taxon>Thermodesulfobacteriota</taxon>
        <taxon>Desulfovibrionia</taxon>
        <taxon>Desulfovibrionales</taxon>
        <taxon>Desulfonatronovibrionaceae</taxon>
        <taxon>Desulfonatronospira</taxon>
    </lineage>
</organism>
<gene>
    <name evidence="13" type="ORF">Dthio_PD1373</name>
</gene>
<name>D6STL8_9BACT</name>
<evidence type="ECO:0000256" key="7">
    <source>
        <dbReference type="ARBA" id="ARBA00022741"/>
    </source>
</evidence>
<protein>
    <recommendedName>
        <fullName evidence="3">phosphoribulokinase</fullName>
        <ecNumber evidence="3">2.7.1.19</ecNumber>
    </recommendedName>
    <alternativeName>
        <fullName evidence="10">Phosphopentokinase</fullName>
    </alternativeName>
</protein>
<dbReference type="NCBIfam" id="NF005655">
    <property type="entry name" value="PRK07429.1"/>
    <property type="match status" value="1"/>
</dbReference>
<keyword evidence="6" id="KW-0808">Transferase</keyword>
<comment type="pathway">
    <text evidence="1">Carbohydrate biosynthesis; Calvin cycle.</text>
</comment>
<evidence type="ECO:0000256" key="10">
    <source>
        <dbReference type="ARBA" id="ARBA00031382"/>
    </source>
</evidence>
<comment type="similarity">
    <text evidence="2">Belongs to the phosphoribulokinase family.</text>
</comment>
<keyword evidence="7" id="KW-0547">Nucleotide-binding</keyword>
<dbReference type="GO" id="GO:0019253">
    <property type="term" value="P:reductive pentose-phosphate cycle"/>
    <property type="evidence" value="ECO:0007669"/>
    <property type="project" value="UniProtKB-KW"/>
</dbReference>
<evidence type="ECO:0000256" key="3">
    <source>
        <dbReference type="ARBA" id="ARBA00012042"/>
    </source>
</evidence>
<dbReference type="PANTHER" id="PTHR10285">
    <property type="entry name" value="URIDINE KINASE"/>
    <property type="match status" value="1"/>
</dbReference>
<evidence type="ECO:0000259" key="12">
    <source>
        <dbReference type="Pfam" id="PF00485"/>
    </source>
</evidence>
<keyword evidence="8" id="KW-0418">Kinase</keyword>
<keyword evidence="14" id="KW-1185">Reference proteome</keyword>
<dbReference type="InterPro" id="IPR006083">
    <property type="entry name" value="PRK/URK"/>
</dbReference>
<evidence type="ECO:0000256" key="2">
    <source>
        <dbReference type="ARBA" id="ARBA00009719"/>
    </source>
</evidence>
<dbReference type="EMBL" id="ACJN02000003">
    <property type="protein sequence ID" value="EFI34034.1"/>
    <property type="molecule type" value="Genomic_DNA"/>
</dbReference>
<evidence type="ECO:0000256" key="11">
    <source>
        <dbReference type="ARBA" id="ARBA00047663"/>
    </source>
</evidence>
<dbReference type="Pfam" id="PF00485">
    <property type="entry name" value="PRK"/>
    <property type="match status" value="1"/>
</dbReference>
<dbReference type="EC" id="2.7.1.19" evidence="3"/>
<evidence type="ECO:0000256" key="1">
    <source>
        <dbReference type="ARBA" id="ARBA00005215"/>
    </source>
</evidence>
<reference evidence="13" key="1">
    <citation type="submission" date="2010-05" db="EMBL/GenBank/DDBJ databases">
        <title>The draft genome of Desulfonatronospira thiodismutans ASO3-1.</title>
        <authorList>
            <consortium name="US DOE Joint Genome Institute (JGI-PGF)"/>
            <person name="Lucas S."/>
            <person name="Copeland A."/>
            <person name="Lapidus A."/>
            <person name="Cheng J.-F."/>
            <person name="Bruce D."/>
            <person name="Goodwin L."/>
            <person name="Pitluck S."/>
            <person name="Chertkov O."/>
            <person name="Brettin T."/>
            <person name="Detter J.C."/>
            <person name="Han C."/>
            <person name="Land M.L."/>
            <person name="Hauser L."/>
            <person name="Kyrpides N."/>
            <person name="Mikhailova N."/>
            <person name="Muyzer G."/>
            <person name="Woyke T."/>
        </authorList>
    </citation>
    <scope>NUCLEOTIDE SEQUENCE [LARGE SCALE GENOMIC DNA]</scope>
    <source>
        <strain evidence="13">ASO3-1</strain>
    </source>
</reference>
<keyword evidence="5" id="KW-0113">Calvin cycle</keyword>
<keyword evidence="9" id="KW-0067">ATP-binding</keyword>
<proteinExistence type="inferred from homology"/>
<sequence length="308" mass="35435">MRRTKPIILGIAGDSGSGKTTLARGIRQILGNEIVTGICIDDYHKYSREERKEQNLSALHPDCNYLDILQSHIAELRRGKAILKPVYDHSKGDFSRFKYVEPADFIVVEGLLAFHIKKLREMFDVKIYLDPEDFLRETWKIQRDTSERGYSEREAKNTLHRRAELSTRYIRPQREHADIVLNFYPPPELPGETGSRLNARLILRPTIRYPDFSQFIDQDQEADENCLSFTLGRDSGTPVDLLHIQGNISQDTLEYTSRLILEHLSEAGPTSLENIGRYLEGKTPRKSYPLALAQLLVGFCLHKLKINR</sequence>
<dbReference type="PRINTS" id="PR00478">
    <property type="entry name" value="PHRIBLKINASE"/>
</dbReference>
<evidence type="ECO:0000313" key="14">
    <source>
        <dbReference type="Proteomes" id="UP000005496"/>
    </source>
</evidence>
<dbReference type="OrthoDB" id="9777642at2"/>
<dbReference type="InterPro" id="IPR027417">
    <property type="entry name" value="P-loop_NTPase"/>
</dbReference>
<dbReference type="RefSeq" id="WP_008871383.1">
    <property type="nucleotide sequence ID" value="NZ_ACJN02000003.1"/>
</dbReference>